<gene>
    <name evidence="2" type="ORF">SLS53_003529</name>
</gene>
<proteinExistence type="predicted"/>
<evidence type="ECO:0000259" key="1">
    <source>
        <dbReference type="Pfam" id="PF20150"/>
    </source>
</evidence>
<accession>A0AAN9UDJ1</accession>
<organism evidence="2 3">
    <name type="scientific">Cytospora paraplurivora</name>
    <dbReference type="NCBI Taxonomy" id="2898453"/>
    <lineage>
        <taxon>Eukaryota</taxon>
        <taxon>Fungi</taxon>
        <taxon>Dikarya</taxon>
        <taxon>Ascomycota</taxon>
        <taxon>Pezizomycotina</taxon>
        <taxon>Sordariomycetes</taxon>
        <taxon>Sordariomycetidae</taxon>
        <taxon>Diaporthales</taxon>
        <taxon>Cytosporaceae</taxon>
        <taxon>Cytospora</taxon>
    </lineage>
</organism>
<dbReference type="Proteomes" id="UP001320245">
    <property type="component" value="Unassembled WGS sequence"/>
</dbReference>
<reference evidence="2 3" key="1">
    <citation type="journal article" date="2023" name="PLoS ONE">
        <title>Cytospora paraplurivora sp. nov. isolated from orchards with fruit tree decline syndrome in Ontario, Canada.</title>
        <authorList>
            <person name="Ilyukhin E."/>
            <person name="Nguyen H.D.T."/>
            <person name="Castle A.J."/>
            <person name="Ellouze W."/>
        </authorList>
    </citation>
    <scope>NUCLEOTIDE SEQUENCE [LARGE SCALE GENOMIC DNA]</scope>
    <source>
        <strain evidence="2 3">FDS-564</strain>
    </source>
</reference>
<sequence>MNATAKFTLFPDLPLELRIQIWQDALPDTIGPGLYSYRPGCWEPRLLTESDYNYTPGDDSMNWALNFHYDRLGSARLNIALVLVNREARDVALDWAARQDVEIRQTGDSQVLIRHFDPERDCMYVSLDDWDAFQREELEVQWNLNNWEISYHIECHVTRIAVPEAIFTHKDATWRGLDDFFDGFSSIQALYVVSGQLSDMPSPDSDEDLPWHREIDILQGTEVVWDEENKTWLPQSAVEETQNQVCDEVIQQASQELSKGLAVGVHNPFRICKAYLVK</sequence>
<evidence type="ECO:0000313" key="3">
    <source>
        <dbReference type="Proteomes" id="UP001320245"/>
    </source>
</evidence>
<feature type="domain" description="2EXR" evidence="1">
    <location>
        <begin position="7"/>
        <end position="122"/>
    </location>
</feature>
<evidence type="ECO:0000313" key="2">
    <source>
        <dbReference type="EMBL" id="KAK7744642.1"/>
    </source>
</evidence>
<keyword evidence="3" id="KW-1185">Reference proteome</keyword>
<dbReference type="InterPro" id="IPR045518">
    <property type="entry name" value="2EXR"/>
</dbReference>
<dbReference type="EMBL" id="JAJSPL020000010">
    <property type="protein sequence ID" value="KAK7744642.1"/>
    <property type="molecule type" value="Genomic_DNA"/>
</dbReference>
<protein>
    <recommendedName>
        <fullName evidence="1">2EXR domain-containing protein</fullName>
    </recommendedName>
</protein>
<dbReference type="PANTHER" id="PTHR35910">
    <property type="entry name" value="2EXR DOMAIN-CONTAINING PROTEIN"/>
    <property type="match status" value="1"/>
</dbReference>
<dbReference type="AlphaFoldDB" id="A0AAN9UDJ1"/>
<dbReference type="Pfam" id="PF20150">
    <property type="entry name" value="2EXR"/>
    <property type="match status" value="1"/>
</dbReference>
<name>A0AAN9UDJ1_9PEZI</name>
<comment type="caution">
    <text evidence="2">The sequence shown here is derived from an EMBL/GenBank/DDBJ whole genome shotgun (WGS) entry which is preliminary data.</text>
</comment>
<dbReference type="PANTHER" id="PTHR35910:SF6">
    <property type="entry name" value="2EXR DOMAIN-CONTAINING PROTEIN"/>
    <property type="match status" value="1"/>
</dbReference>